<dbReference type="AlphaFoldDB" id="A0A4Y7TWR0"/>
<evidence type="ECO:0008006" key="4">
    <source>
        <dbReference type="Google" id="ProtNLM"/>
    </source>
</evidence>
<feature type="region of interest" description="Disordered" evidence="1">
    <location>
        <begin position="275"/>
        <end position="304"/>
    </location>
</feature>
<keyword evidence="3" id="KW-1185">Reference proteome</keyword>
<protein>
    <recommendedName>
        <fullName evidence="4">BTB domain-containing protein</fullName>
    </recommendedName>
</protein>
<dbReference type="Proteomes" id="UP000298030">
    <property type="component" value="Unassembled WGS sequence"/>
</dbReference>
<dbReference type="EMBL" id="QPFP01000003">
    <property type="protein sequence ID" value="TEB38062.1"/>
    <property type="molecule type" value="Genomic_DNA"/>
</dbReference>
<sequence>MSDNPPICPPSYKTDSTYYWDIVTFLVEDTLFRVPKYNFLAQSETFASLYGISRDGSNTLGSVSVSDYTPVNLVKLDVAIGDFRAFLKVLYPMVPYSKSEMEASPSKNAAPKPSPSEAEWISILKLSTHWRFNEIRAMAIDALTSDSKMDHIAKANLAKEYSVEQWLLSAYGDLVQRHDPITIEEAERLGWRNAITLFQIREGKFTNLKRSASALMDKILEHFPEDFKRIREAQLQHMTAAQRASSSQPKDAPFFWCTPMSTTLSQSTAFGKQRSAPSYFGLPDGQPKVTPASPSFFATPPKGT</sequence>
<gene>
    <name evidence="2" type="ORF">FA13DRAFT_1725688</name>
</gene>
<organism evidence="2 3">
    <name type="scientific">Coprinellus micaceus</name>
    <name type="common">Glistening ink-cap mushroom</name>
    <name type="synonym">Coprinus micaceus</name>
    <dbReference type="NCBI Taxonomy" id="71717"/>
    <lineage>
        <taxon>Eukaryota</taxon>
        <taxon>Fungi</taxon>
        <taxon>Dikarya</taxon>
        <taxon>Basidiomycota</taxon>
        <taxon>Agaricomycotina</taxon>
        <taxon>Agaricomycetes</taxon>
        <taxon>Agaricomycetidae</taxon>
        <taxon>Agaricales</taxon>
        <taxon>Agaricineae</taxon>
        <taxon>Psathyrellaceae</taxon>
        <taxon>Coprinellus</taxon>
    </lineage>
</organism>
<evidence type="ECO:0000313" key="3">
    <source>
        <dbReference type="Proteomes" id="UP000298030"/>
    </source>
</evidence>
<evidence type="ECO:0000313" key="2">
    <source>
        <dbReference type="EMBL" id="TEB38062.1"/>
    </source>
</evidence>
<dbReference type="STRING" id="71717.A0A4Y7TWR0"/>
<evidence type="ECO:0000256" key="1">
    <source>
        <dbReference type="SAM" id="MobiDB-lite"/>
    </source>
</evidence>
<dbReference type="OrthoDB" id="3199068at2759"/>
<comment type="caution">
    <text evidence="2">The sequence shown here is derived from an EMBL/GenBank/DDBJ whole genome shotgun (WGS) entry which is preliminary data.</text>
</comment>
<name>A0A4Y7TWR0_COPMI</name>
<reference evidence="2 3" key="1">
    <citation type="journal article" date="2019" name="Nat. Ecol. Evol.">
        <title>Megaphylogeny resolves global patterns of mushroom evolution.</title>
        <authorList>
            <person name="Varga T."/>
            <person name="Krizsan K."/>
            <person name="Foldi C."/>
            <person name="Dima B."/>
            <person name="Sanchez-Garcia M."/>
            <person name="Sanchez-Ramirez S."/>
            <person name="Szollosi G.J."/>
            <person name="Szarkandi J.G."/>
            <person name="Papp V."/>
            <person name="Albert L."/>
            <person name="Andreopoulos W."/>
            <person name="Angelini C."/>
            <person name="Antonin V."/>
            <person name="Barry K.W."/>
            <person name="Bougher N.L."/>
            <person name="Buchanan P."/>
            <person name="Buyck B."/>
            <person name="Bense V."/>
            <person name="Catcheside P."/>
            <person name="Chovatia M."/>
            <person name="Cooper J."/>
            <person name="Damon W."/>
            <person name="Desjardin D."/>
            <person name="Finy P."/>
            <person name="Geml J."/>
            <person name="Haridas S."/>
            <person name="Hughes K."/>
            <person name="Justo A."/>
            <person name="Karasinski D."/>
            <person name="Kautmanova I."/>
            <person name="Kiss B."/>
            <person name="Kocsube S."/>
            <person name="Kotiranta H."/>
            <person name="LaButti K.M."/>
            <person name="Lechner B.E."/>
            <person name="Liimatainen K."/>
            <person name="Lipzen A."/>
            <person name="Lukacs Z."/>
            <person name="Mihaltcheva S."/>
            <person name="Morgado L.N."/>
            <person name="Niskanen T."/>
            <person name="Noordeloos M.E."/>
            <person name="Ohm R.A."/>
            <person name="Ortiz-Santana B."/>
            <person name="Ovrebo C."/>
            <person name="Racz N."/>
            <person name="Riley R."/>
            <person name="Savchenko A."/>
            <person name="Shiryaev A."/>
            <person name="Soop K."/>
            <person name="Spirin V."/>
            <person name="Szebenyi C."/>
            <person name="Tomsovsky M."/>
            <person name="Tulloss R.E."/>
            <person name="Uehling J."/>
            <person name="Grigoriev I.V."/>
            <person name="Vagvolgyi C."/>
            <person name="Papp T."/>
            <person name="Martin F.M."/>
            <person name="Miettinen O."/>
            <person name="Hibbett D.S."/>
            <person name="Nagy L.G."/>
        </authorList>
    </citation>
    <scope>NUCLEOTIDE SEQUENCE [LARGE SCALE GENOMIC DNA]</scope>
    <source>
        <strain evidence="2 3">FP101781</strain>
    </source>
</reference>
<accession>A0A4Y7TWR0</accession>
<proteinExistence type="predicted"/>